<name>A0A939TCM3_9ACTN</name>
<organism evidence="2 3">
    <name type="scientific">Actinomadura barringtoniae</name>
    <dbReference type="NCBI Taxonomy" id="1427535"/>
    <lineage>
        <taxon>Bacteria</taxon>
        <taxon>Bacillati</taxon>
        <taxon>Actinomycetota</taxon>
        <taxon>Actinomycetes</taxon>
        <taxon>Streptosporangiales</taxon>
        <taxon>Thermomonosporaceae</taxon>
        <taxon>Actinomadura</taxon>
    </lineage>
</organism>
<comment type="caution">
    <text evidence="2">The sequence shown here is derived from an EMBL/GenBank/DDBJ whole genome shotgun (WGS) entry which is preliminary data.</text>
</comment>
<dbReference type="AlphaFoldDB" id="A0A939TCM3"/>
<sequence length="239" mass="26141">MRDEDLNDRLRYGALRCAVERYCPLGFHATWAYATTLARPLHDLRRDAPAMARALNVLEESRSVWLDEVDVFAAIRRTEKAAGRRSPRAADLDFFAVPRWPGRDAPSRLGLVAAVADRHRYFRTLPPPNAGLAGPGRSDAASSPPALHMPPLAAGLPLPDAGVVPGEWLERCVTLRGVLDALAVEYLARVGASDSLAERVGAVRGDLRELVRNGHRPVNVPVYPWVRFADLLAYAVGAL</sequence>
<dbReference type="RefSeq" id="WP_208259307.1">
    <property type="nucleotide sequence ID" value="NZ_JAGEOJ010000013.1"/>
</dbReference>
<gene>
    <name evidence="2" type="ORF">J4573_30245</name>
</gene>
<dbReference type="EMBL" id="JAGEOJ010000013">
    <property type="protein sequence ID" value="MBO2451405.1"/>
    <property type="molecule type" value="Genomic_DNA"/>
</dbReference>
<evidence type="ECO:0000313" key="3">
    <source>
        <dbReference type="Proteomes" id="UP000669179"/>
    </source>
</evidence>
<feature type="compositionally biased region" description="Low complexity" evidence="1">
    <location>
        <begin position="130"/>
        <end position="146"/>
    </location>
</feature>
<proteinExistence type="predicted"/>
<reference evidence="2" key="1">
    <citation type="submission" date="2021-03" db="EMBL/GenBank/DDBJ databases">
        <authorList>
            <person name="Kanchanasin P."/>
            <person name="Saeng-In P."/>
            <person name="Phongsopitanun W."/>
            <person name="Yuki M."/>
            <person name="Kudo T."/>
            <person name="Ohkuma M."/>
            <person name="Tanasupawat S."/>
        </authorList>
    </citation>
    <scope>NUCLEOTIDE SEQUENCE</scope>
    <source>
        <strain evidence="2">GKU 128</strain>
    </source>
</reference>
<dbReference type="Proteomes" id="UP000669179">
    <property type="component" value="Unassembled WGS sequence"/>
</dbReference>
<evidence type="ECO:0000313" key="2">
    <source>
        <dbReference type="EMBL" id="MBO2451405.1"/>
    </source>
</evidence>
<feature type="region of interest" description="Disordered" evidence="1">
    <location>
        <begin position="126"/>
        <end position="146"/>
    </location>
</feature>
<protein>
    <submittedName>
        <fullName evidence="2">Uncharacterized protein</fullName>
    </submittedName>
</protein>
<accession>A0A939TCM3</accession>
<keyword evidence="3" id="KW-1185">Reference proteome</keyword>
<evidence type="ECO:0000256" key="1">
    <source>
        <dbReference type="SAM" id="MobiDB-lite"/>
    </source>
</evidence>